<protein>
    <submittedName>
        <fullName evidence="2">Uncharacterized protein</fullName>
    </submittedName>
</protein>
<keyword evidence="3" id="KW-1185">Reference proteome</keyword>
<dbReference type="RefSeq" id="WP_227228436.1">
    <property type="nucleotide sequence ID" value="NZ_JAJCVJ010000001.1"/>
</dbReference>
<dbReference type="EMBL" id="JBHSKX010000001">
    <property type="protein sequence ID" value="MFC5366211.1"/>
    <property type="molecule type" value="Genomic_DNA"/>
</dbReference>
<dbReference type="Proteomes" id="UP001596201">
    <property type="component" value="Unassembled WGS sequence"/>
</dbReference>
<name>A0ABD5R869_9EURY</name>
<proteinExistence type="predicted"/>
<evidence type="ECO:0000313" key="2">
    <source>
        <dbReference type="EMBL" id="MFC5366211.1"/>
    </source>
</evidence>
<reference evidence="2 3" key="1">
    <citation type="journal article" date="2019" name="Int. J. Syst. Evol. Microbiol.">
        <title>The Global Catalogue of Microorganisms (GCM) 10K type strain sequencing project: providing services to taxonomists for standard genome sequencing and annotation.</title>
        <authorList>
            <consortium name="The Broad Institute Genomics Platform"/>
            <consortium name="The Broad Institute Genome Sequencing Center for Infectious Disease"/>
            <person name="Wu L."/>
            <person name="Ma J."/>
        </authorList>
    </citation>
    <scope>NUCLEOTIDE SEQUENCE [LARGE SCALE GENOMIC DNA]</scope>
    <source>
        <strain evidence="2 3">CGMCC 1.12237</strain>
    </source>
</reference>
<sequence length="62" mass="6912">MQMFDRRGIAIGDSDDVSPRTSQAGYNRWWAPACRVVAHLSHEKQAADEEAVAEYQFGGDRG</sequence>
<evidence type="ECO:0000256" key="1">
    <source>
        <dbReference type="SAM" id="MobiDB-lite"/>
    </source>
</evidence>
<gene>
    <name evidence="2" type="ORF">ACFPJ5_04625</name>
</gene>
<evidence type="ECO:0000313" key="3">
    <source>
        <dbReference type="Proteomes" id="UP001596201"/>
    </source>
</evidence>
<dbReference type="AlphaFoldDB" id="A0ABD5R869"/>
<feature type="region of interest" description="Disordered" evidence="1">
    <location>
        <begin position="1"/>
        <end position="22"/>
    </location>
</feature>
<organism evidence="2 3">
    <name type="scientific">Salinirubrum litoreum</name>
    <dbReference type="NCBI Taxonomy" id="1126234"/>
    <lineage>
        <taxon>Archaea</taxon>
        <taxon>Methanobacteriati</taxon>
        <taxon>Methanobacteriota</taxon>
        <taxon>Stenosarchaea group</taxon>
        <taxon>Halobacteria</taxon>
        <taxon>Halobacteriales</taxon>
        <taxon>Haloferacaceae</taxon>
        <taxon>Salinirubrum</taxon>
    </lineage>
</organism>
<comment type="caution">
    <text evidence="2">The sequence shown here is derived from an EMBL/GenBank/DDBJ whole genome shotgun (WGS) entry which is preliminary data.</text>
</comment>
<accession>A0ABD5R869</accession>